<dbReference type="InterPro" id="IPR028082">
    <property type="entry name" value="Peripla_BP_I"/>
</dbReference>
<dbReference type="SUPFAM" id="SSF53822">
    <property type="entry name" value="Periplasmic binding protein-like I"/>
    <property type="match status" value="1"/>
</dbReference>
<dbReference type="AlphaFoldDB" id="A0A0B1TJ52"/>
<name>A0A0B1TJ52_OESDE</name>
<gene>
    <name evidence="2" type="ORF">OESDEN_04193</name>
</gene>
<evidence type="ECO:0000256" key="1">
    <source>
        <dbReference type="SAM" id="Phobius"/>
    </source>
</evidence>
<proteinExistence type="predicted"/>
<protein>
    <recommendedName>
        <fullName evidence="4">Receptor ligand binding region domain-containing protein</fullName>
    </recommendedName>
</protein>
<dbReference type="Gene3D" id="3.40.50.2300">
    <property type="match status" value="1"/>
</dbReference>
<keyword evidence="1" id="KW-0812">Transmembrane</keyword>
<keyword evidence="1" id="KW-0472">Membrane</keyword>
<organism evidence="2 3">
    <name type="scientific">Oesophagostomum dentatum</name>
    <name type="common">Nodular worm</name>
    <dbReference type="NCBI Taxonomy" id="61180"/>
    <lineage>
        <taxon>Eukaryota</taxon>
        <taxon>Metazoa</taxon>
        <taxon>Ecdysozoa</taxon>
        <taxon>Nematoda</taxon>
        <taxon>Chromadorea</taxon>
        <taxon>Rhabditida</taxon>
        <taxon>Rhabditina</taxon>
        <taxon>Rhabditomorpha</taxon>
        <taxon>Strongyloidea</taxon>
        <taxon>Strongylidae</taxon>
        <taxon>Oesophagostomum</taxon>
    </lineage>
</organism>
<evidence type="ECO:0000313" key="2">
    <source>
        <dbReference type="EMBL" id="KHJ95852.1"/>
    </source>
</evidence>
<dbReference type="OrthoDB" id="1890790at2759"/>
<sequence length="264" mass="30192">MYADQLHIENSVDDVNSFDNSIVGPFLERIKDAGLGEADVDLANVYGYLYLFDALKLYALTARKVMNETGDLRSLTNGRVMWNSMRRMKFTGLLGASGLASGIVTMDDRAERAPLYRGFFVAPNIDEVVPMVHMEPTMIEQCDGMTNRSGCYEIVVTDMMKEFWPSVDKRMPKDEPDCGFRGERCDFTLLIIGAALTVAVMLVLVAAYILQRLMKKRALDKLPFRVFRDDMQFIDEEQLKSMVFSQFRFSPAFAWQHKDKNEQR</sequence>
<dbReference type="Proteomes" id="UP000053660">
    <property type="component" value="Unassembled WGS sequence"/>
</dbReference>
<reference evidence="2 3" key="1">
    <citation type="submission" date="2014-03" db="EMBL/GenBank/DDBJ databases">
        <title>Draft genome of the hookworm Oesophagostomum dentatum.</title>
        <authorList>
            <person name="Mitreva M."/>
        </authorList>
    </citation>
    <scope>NUCLEOTIDE SEQUENCE [LARGE SCALE GENOMIC DNA]</scope>
    <source>
        <strain evidence="2 3">OD-Hann</strain>
    </source>
</reference>
<feature type="transmembrane region" description="Helical" evidence="1">
    <location>
        <begin position="187"/>
        <end position="210"/>
    </location>
</feature>
<evidence type="ECO:0008006" key="4">
    <source>
        <dbReference type="Google" id="ProtNLM"/>
    </source>
</evidence>
<keyword evidence="1" id="KW-1133">Transmembrane helix</keyword>
<dbReference type="EMBL" id="KN549826">
    <property type="protein sequence ID" value="KHJ95852.1"/>
    <property type="molecule type" value="Genomic_DNA"/>
</dbReference>
<keyword evidence="3" id="KW-1185">Reference proteome</keyword>
<evidence type="ECO:0000313" key="3">
    <source>
        <dbReference type="Proteomes" id="UP000053660"/>
    </source>
</evidence>
<accession>A0A0B1TJ52</accession>